<protein>
    <submittedName>
        <fullName evidence="2">Uncharacterized protein</fullName>
    </submittedName>
</protein>
<proteinExistence type="predicted"/>
<reference evidence="2 3" key="1">
    <citation type="journal article" date="2014" name="BMC Genomics">
        <title>Genome sequencing of four Aureobasidium pullulans varieties: biotechnological potential, stress tolerance, and description of new species.</title>
        <authorList>
            <person name="Gostin Ar C."/>
            <person name="Ohm R.A."/>
            <person name="Kogej T."/>
            <person name="Sonjak S."/>
            <person name="Turk M."/>
            <person name="Zajc J."/>
            <person name="Zalar P."/>
            <person name="Grube M."/>
            <person name="Sun H."/>
            <person name="Han J."/>
            <person name="Sharma A."/>
            <person name="Chiniquy J."/>
            <person name="Ngan C.Y."/>
            <person name="Lipzen A."/>
            <person name="Barry K."/>
            <person name="Grigoriev I.V."/>
            <person name="Gunde-Cimerman N."/>
        </authorList>
    </citation>
    <scope>NUCLEOTIDE SEQUENCE [LARGE SCALE GENOMIC DNA]</scope>
    <source>
        <strain evidence="2 3">EXF-2481</strain>
    </source>
</reference>
<dbReference type="Proteomes" id="UP000030641">
    <property type="component" value="Unassembled WGS sequence"/>
</dbReference>
<dbReference type="InParanoid" id="A0A074Z901"/>
<evidence type="ECO:0000256" key="1">
    <source>
        <dbReference type="SAM" id="MobiDB-lite"/>
    </source>
</evidence>
<keyword evidence="3" id="KW-1185">Reference proteome</keyword>
<accession>A0A074Z901</accession>
<dbReference type="AlphaFoldDB" id="A0A074Z901"/>
<evidence type="ECO:0000313" key="3">
    <source>
        <dbReference type="Proteomes" id="UP000030641"/>
    </source>
</evidence>
<feature type="region of interest" description="Disordered" evidence="1">
    <location>
        <begin position="260"/>
        <end position="290"/>
    </location>
</feature>
<dbReference type="EMBL" id="KL584759">
    <property type="protein sequence ID" value="KEQ95311.1"/>
    <property type="molecule type" value="Genomic_DNA"/>
</dbReference>
<evidence type="ECO:0000313" key="2">
    <source>
        <dbReference type="EMBL" id="KEQ95311.1"/>
    </source>
</evidence>
<feature type="compositionally biased region" description="Acidic residues" evidence="1">
    <location>
        <begin position="266"/>
        <end position="285"/>
    </location>
</feature>
<dbReference type="HOGENOM" id="CLU_568552_0_0_1"/>
<name>A0A074Z901_AURSE</name>
<dbReference type="OrthoDB" id="3932935at2759"/>
<gene>
    <name evidence="2" type="ORF">AUEXF2481DRAFT_4929</name>
</gene>
<dbReference type="GeneID" id="25368586"/>
<sequence length="480" mass="54606">MSTQSKLPIGENPASTKKDVDIKFFNLSLEARNEIYHALLDPGGTKILAVEPPNSLRAVNNLLAFSEQVCVEVTALIASEIKARVQAGLYHDLTLAPHTIAVGIPIKQKKKAKKGKKKQDTDTTTFPLELKVWKMDIVVFNAEMEVRVIAKLDFKRKTLNMRFPGLEDGMSIFSSNYCEYFYEIFEEAFMKVMKLFTAKKSFDGLLLKDVPEFLHKVEMPCPKHFWDNDELFGMDYCDEWDDSDDYDDYEEYDDDDFYESGGDPFSNEEDDSDDVDSGEEGEGGEENVQSRECVDKVDIRFETHELVSTLNVKIMVSPCERDSNLRPWSTFFDSFRVRKRHRRIIPPPDWATFNSKVPYDLKLGKVILAIVARSSKDKLAAQIDIRSKTVHVLDCQDTLSEEEQSFLEFLLGPMDKVTAEDMQVLHSSFADGIQKLLNDTGLSGVTLKHIRPLLMALESSTQAASGVLLRFSVRRLARDL</sequence>
<organism evidence="2 3">
    <name type="scientific">Aureobasidium subglaciale (strain EXF-2481)</name>
    <name type="common">Aureobasidium pullulans var. subglaciale</name>
    <dbReference type="NCBI Taxonomy" id="1043005"/>
    <lineage>
        <taxon>Eukaryota</taxon>
        <taxon>Fungi</taxon>
        <taxon>Dikarya</taxon>
        <taxon>Ascomycota</taxon>
        <taxon>Pezizomycotina</taxon>
        <taxon>Dothideomycetes</taxon>
        <taxon>Dothideomycetidae</taxon>
        <taxon>Dothideales</taxon>
        <taxon>Saccotheciaceae</taxon>
        <taxon>Aureobasidium</taxon>
    </lineage>
</organism>
<dbReference type="RefSeq" id="XP_013343718.1">
    <property type="nucleotide sequence ID" value="XM_013488264.1"/>
</dbReference>